<protein>
    <submittedName>
        <fullName evidence="1">Uncharacterized protein YeaO (DUF488 family)</fullName>
    </submittedName>
</protein>
<dbReference type="PANTHER" id="PTHR36849">
    <property type="entry name" value="CYTOPLASMIC PROTEIN-RELATED"/>
    <property type="match status" value="1"/>
</dbReference>
<evidence type="ECO:0000313" key="2">
    <source>
        <dbReference type="Proteomes" id="UP000518892"/>
    </source>
</evidence>
<sequence>MSIVLKRAFEPARAQDGYRVLVDGLWPRGVTKLEARIDEWPKEIAPSKALRQAFHQGEIGWGSFRRRYLAELKAHRETMRPLARRAQRQRVTLVFSAKDERHNNAVILKQYLSMLNGRAGLAPSR</sequence>
<dbReference type="EMBL" id="JACHXR010000003">
    <property type="protein sequence ID" value="MBB3230697.1"/>
    <property type="molecule type" value="Genomic_DNA"/>
</dbReference>
<name>A0A7W5HKQ0_9GAMM</name>
<dbReference type="PANTHER" id="PTHR36849:SF1">
    <property type="entry name" value="CYTOPLASMIC PROTEIN"/>
    <property type="match status" value="1"/>
</dbReference>
<reference evidence="1 2" key="1">
    <citation type="submission" date="2020-08" db="EMBL/GenBank/DDBJ databases">
        <title>Genomic Encyclopedia of Type Strains, Phase III (KMG-III): the genomes of soil and plant-associated and newly described type strains.</title>
        <authorList>
            <person name="Whitman W."/>
        </authorList>
    </citation>
    <scope>NUCLEOTIDE SEQUENCE [LARGE SCALE GENOMIC DNA]</scope>
    <source>
        <strain evidence="1 2">CECT 7744</strain>
    </source>
</reference>
<dbReference type="Proteomes" id="UP000518892">
    <property type="component" value="Unassembled WGS sequence"/>
</dbReference>
<accession>A0A7W5HKQ0</accession>
<keyword evidence="2" id="KW-1185">Reference proteome</keyword>
<dbReference type="Pfam" id="PF22752">
    <property type="entry name" value="DUF488-N3i"/>
    <property type="match status" value="1"/>
</dbReference>
<dbReference type="RefSeq" id="WP_183383182.1">
    <property type="nucleotide sequence ID" value="NZ_JACHXR010000003.1"/>
</dbReference>
<proteinExistence type="predicted"/>
<gene>
    <name evidence="1" type="ORF">FHR97_001546</name>
</gene>
<evidence type="ECO:0000313" key="1">
    <source>
        <dbReference type="EMBL" id="MBB3230697.1"/>
    </source>
</evidence>
<comment type="caution">
    <text evidence="1">The sequence shown here is derived from an EMBL/GenBank/DDBJ whole genome shotgun (WGS) entry which is preliminary data.</text>
</comment>
<dbReference type="AlphaFoldDB" id="A0A7W5HKQ0"/>
<dbReference type="InterPro" id="IPR052552">
    <property type="entry name" value="YeaO-like"/>
</dbReference>
<organism evidence="1 2">
    <name type="scientific">Halomonas stenophila</name>
    <dbReference type="NCBI Taxonomy" id="795312"/>
    <lineage>
        <taxon>Bacteria</taxon>
        <taxon>Pseudomonadati</taxon>
        <taxon>Pseudomonadota</taxon>
        <taxon>Gammaproteobacteria</taxon>
        <taxon>Oceanospirillales</taxon>
        <taxon>Halomonadaceae</taxon>
        <taxon>Halomonas</taxon>
    </lineage>
</organism>